<evidence type="ECO:0000313" key="3">
    <source>
        <dbReference type="Proteomes" id="UP001165079"/>
    </source>
</evidence>
<proteinExistence type="predicted"/>
<keyword evidence="3" id="KW-1185">Reference proteome</keyword>
<feature type="compositionally biased region" description="Pro residues" evidence="1">
    <location>
        <begin position="401"/>
        <end position="416"/>
    </location>
</feature>
<dbReference type="EMBL" id="BSTX01000002">
    <property type="protein sequence ID" value="GLZ78603.1"/>
    <property type="molecule type" value="Genomic_DNA"/>
</dbReference>
<dbReference type="Proteomes" id="UP001165079">
    <property type="component" value="Unassembled WGS sequence"/>
</dbReference>
<reference evidence="2" key="1">
    <citation type="submission" date="2023-03" db="EMBL/GenBank/DDBJ databases">
        <title>Actinorhabdospora filicis NBRC 111898.</title>
        <authorList>
            <person name="Ichikawa N."/>
            <person name="Sato H."/>
            <person name="Tonouchi N."/>
        </authorList>
    </citation>
    <scope>NUCLEOTIDE SEQUENCE</scope>
    <source>
        <strain evidence="2">NBRC 111898</strain>
    </source>
</reference>
<dbReference type="AlphaFoldDB" id="A0A9W6SLT6"/>
<organism evidence="2 3">
    <name type="scientific">Actinorhabdospora filicis</name>
    <dbReference type="NCBI Taxonomy" id="1785913"/>
    <lineage>
        <taxon>Bacteria</taxon>
        <taxon>Bacillati</taxon>
        <taxon>Actinomycetota</taxon>
        <taxon>Actinomycetes</taxon>
        <taxon>Micromonosporales</taxon>
        <taxon>Micromonosporaceae</taxon>
        <taxon>Actinorhabdospora</taxon>
    </lineage>
</organism>
<accession>A0A9W6SLT6</accession>
<comment type="caution">
    <text evidence="2">The sequence shown here is derived from an EMBL/GenBank/DDBJ whole genome shotgun (WGS) entry which is preliminary data.</text>
</comment>
<name>A0A9W6SLT6_9ACTN</name>
<evidence type="ECO:0000313" key="2">
    <source>
        <dbReference type="EMBL" id="GLZ78603.1"/>
    </source>
</evidence>
<gene>
    <name evidence="2" type="ORF">Afil01_34100</name>
</gene>
<feature type="region of interest" description="Disordered" evidence="1">
    <location>
        <begin position="399"/>
        <end position="426"/>
    </location>
</feature>
<evidence type="ECO:0000256" key="1">
    <source>
        <dbReference type="SAM" id="MobiDB-lite"/>
    </source>
</evidence>
<dbReference type="RefSeq" id="WP_285663753.1">
    <property type="nucleotide sequence ID" value="NZ_BSTX01000002.1"/>
</dbReference>
<protein>
    <submittedName>
        <fullName evidence="2">Uncharacterized protein</fullName>
    </submittedName>
</protein>
<sequence>MPSATVHGFDDVWTSEDPTRLAATVSPFRVQGAGSLQLALRSGATGVRALYTPPGPLDLRPYKELRLWTWATRGGDGTANRPFALELGYTDAGDLPGEEHRWYIPVNRARVWEQHAFGIAADRRAQVTGMWLRALTDTPVTVRLDELLAVDEHPLTDLEHGLTALLGGLPLPGVTALAVQPAAFAATTLVTAHNTLLRAGNELALSDRAARHRVTSAVHDQPAGTTTLTIAPGLAQAAASGVTISVVAPVVAEEEPLRPPGATPDPAILLTLTDQREEPERGWNVAQRDSFRPRGPMTVCSVRPPARPVLAEYQILPASGDRDQSLALREAILARVGIDTGLRVNGTVLPVRTLLPPPLDQRVRGFPAPVYLHVGTRVETGERAEYPWVRSGSVLSGPLLGPFPPGSDEPPPPPAPEDQEGIVLRL</sequence>